<gene>
    <name evidence="2" type="ORF">FPOG_00238</name>
</gene>
<feature type="transmembrane region" description="Helical" evidence="1">
    <location>
        <begin position="82"/>
        <end position="100"/>
    </location>
</feature>
<feature type="transmembrane region" description="Helical" evidence="1">
    <location>
        <begin position="106"/>
        <end position="125"/>
    </location>
</feature>
<feature type="transmembrane region" description="Helical" evidence="1">
    <location>
        <begin position="12"/>
        <end position="30"/>
    </location>
</feature>
<accession>K1HDH9</accession>
<dbReference type="PATRIC" id="fig|620833.3.peg.1242"/>
<name>K1HDH9_9FUSO</name>
<keyword evidence="1" id="KW-0812">Transmembrane</keyword>
<reference evidence="2 3" key="1">
    <citation type="submission" date="2012-05" db="EMBL/GenBank/DDBJ databases">
        <title>The Genome Sequence of Fusobacterium periodontium Oral Taxon 201 Strain D10.</title>
        <authorList>
            <consortium name="The Broad Institute Genome Sequencing Platform"/>
            <consortium name="The Broad Institute Genome Sequencing Center for Infectious Disease"/>
            <person name="Earl A."/>
            <person name="Ward D."/>
            <person name="Feldgarden M."/>
            <person name="Gevers D."/>
            <person name="Strauss J."/>
            <person name="Sibley C."/>
            <person name="White A."/>
            <person name="Ambrose C.E."/>
            <person name="Allen-Vercoe E."/>
            <person name="Walker B."/>
            <person name="Young S.K."/>
            <person name="Zeng Q."/>
            <person name="Gargeya S."/>
            <person name="Fitzgerald M."/>
            <person name="Haas B."/>
            <person name="Abouelleil A."/>
            <person name="Alvarado L."/>
            <person name="Arachchi H.M."/>
            <person name="Berlin A.M."/>
            <person name="Chapman S.B."/>
            <person name="Goldberg J."/>
            <person name="Griggs A."/>
            <person name="Gujja S."/>
            <person name="Hansen M."/>
            <person name="Howarth C."/>
            <person name="Imamovic A."/>
            <person name="Larimer J."/>
            <person name="McCowan C."/>
            <person name="Montmayeur A."/>
            <person name="Murphy C."/>
            <person name="Neiman D."/>
            <person name="Pearson M."/>
            <person name="Priest M."/>
            <person name="Roberts A."/>
            <person name="Saif S."/>
            <person name="Shea T."/>
            <person name="Sisk P."/>
            <person name="Sykes S."/>
            <person name="Wortman J."/>
            <person name="Nusbaum C."/>
            <person name="Birren B."/>
        </authorList>
    </citation>
    <scope>NUCLEOTIDE SEQUENCE [LARGE SCALE GENOMIC DNA]</scope>
    <source>
        <strain evidence="2 3">D10</strain>
    </source>
</reference>
<evidence type="ECO:0000313" key="2">
    <source>
        <dbReference type="EMBL" id="EKA93523.1"/>
    </source>
</evidence>
<dbReference type="RefSeq" id="WP_005967439.1">
    <property type="nucleotide sequence ID" value="NZ_JH815384.1"/>
</dbReference>
<evidence type="ECO:0008006" key="4">
    <source>
        <dbReference type="Google" id="ProtNLM"/>
    </source>
</evidence>
<dbReference type="AlphaFoldDB" id="K1HDH9"/>
<comment type="caution">
    <text evidence="2">The sequence shown here is derived from an EMBL/GenBank/DDBJ whole genome shotgun (WGS) entry which is preliminary data.</text>
</comment>
<evidence type="ECO:0000256" key="1">
    <source>
        <dbReference type="SAM" id="Phobius"/>
    </source>
</evidence>
<keyword evidence="1" id="KW-0472">Membrane</keyword>
<protein>
    <recommendedName>
        <fullName evidence="4">Glycosyltransferase RgtA/B/C/D-like domain-containing protein</fullName>
    </recommendedName>
</protein>
<dbReference type="EMBL" id="ACIF01000219">
    <property type="protein sequence ID" value="EKA93523.1"/>
    <property type="molecule type" value="Genomic_DNA"/>
</dbReference>
<dbReference type="Proteomes" id="UP000005809">
    <property type="component" value="Unassembled WGS sequence"/>
</dbReference>
<proteinExistence type="predicted"/>
<organism evidence="2 3">
    <name type="scientific">Fusobacterium periodonticum D10</name>
    <dbReference type="NCBI Taxonomy" id="620833"/>
    <lineage>
        <taxon>Bacteria</taxon>
        <taxon>Fusobacteriati</taxon>
        <taxon>Fusobacteriota</taxon>
        <taxon>Fusobacteriia</taxon>
        <taxon>Fusobacteriales</taxon>
        <taxon>Fusobacteriaceae</taxon>
        <taxon>Fusobacterium</taxon>
    </lineage>
</organism>
<dbReference type="HOGENOM" id="CLU_1756168_0_0_0"/>
<evidence type="ECO:0000313" key="3">
    <source>
        <dbReference type="Proteomes" id="UP000005809"/>
    </source>
</evidence>
<keyword evidence="1" id="KW-1133">Transmembrane helix</keyword>
<sequence length="148" mass="17310">MLNNENLFQKGIVQKIICVLLFLLFFVRIINIEADIPQTYLVDYSSTDEGIYANLALNLQNWGTLMHPLKVSGISLKHNPQIILDIIGNLIVYIFMFIFGDNYYGFRLGVVFVAFLTIIFIFLSIRNLKKVHKIKNYYLEILVYFFLM</sequence>